<feature type="transmembrane region" description="Helical" evidence="7">
    <location>
        <begin position="92"/>
        <end position="115"/>
    </location>
</feature>
<comment type="pathway">
    <text evidence="7">Protein modification; lipoprotein biosynthesis (diacylglyceryl transfer).</text>
</comment>
<accession>A0A411YKV5</accession>
<evidence type="ECO:0000313" key="9">
    <source>
        <dbReference type="EMBL" id="QBI21813.1"/>
    </source>
</evidence>
<comment type="similarity">
    <text evidence="1 7">Belongs to the Lgt family.</text>
</comment>
<evidence type="ECO:0000313" key="10">
    <source>
        <dbReference type="Proteomes" id="UP000291469"/>
    </source>
</evidence>
<dbReference type="GO" id="GO:0042158">
    <property type="term" value="P:lipoprotein biosynthetic process"/>
    <property type="evidence" value="ECO:0007669"/>
    <property type="project" value="UniProtKB-UniRule"/>
</dbReference>
<feature type="compositionally biased region" description="Gly residues" evidence="8">
    <location>
        <begin position="276"/>
        <end position="292"/>
    </location>
</feature>
<protein>
    <recommendedName>
        <fullName evidence="7">Phosphatidylglycerol--prolipoprotein diacylglyceryl transferase</fullName>
        <ecNumber evidence="7">2.5.1.145</ecNumber>
    </recommendedName>
</protein>
<dbReference type="HAMAP" id="MF_01147">
    <property type="entry name" value="Lgt"/>
    <property type="match status" value="1"/>
</dbReference>
<dbReference type="OrthoDB" id="871140at2"/>
<evidence type="ECO:0000256" key="4">
    <source>
        <dbReference type="ARBA" id="ARBA00022692"/>
    </source>
</evidence>
<feature type="region of interest" description="Disordered" evidence="8">
    <location>
        <begin position="268"/>
        <end position="324"/>
    </location>
</feature>
<organism evidence="9 10">
    <name type="scientific">Egibacter rhizosphaerae</name>
    <dbReference type="NCBI Taxonomy" id="1670831"/>
    <lineage>
        <taxon>Bacteria</taxon>
        <taxon>Bacillati</taxon>
        <taxon>Actinomycetota</taxon>
        <taxon>Nitriliruptoria</taxon>
        <taxon>Egibacterales</taxon>
        <taxon>Egibacteraceae</taxon>
        <taxon>Egibacter</taxon>
    </lineage>
</organism>
<name>A0A411YKV5_9ACTN</name>
<reference evidence="9 10" key="1">
    <citation type="submission" date="2019-01" db="EMBL/GenBank/DDBJ databases">
        <title>Egibacter rhizosphaerae EGI 80759T.</title>
        <authorList>
            <person name="Chen D.-D."/>
            <person name="Tian Y."/>
            <person name="Jiao J.-Y."/>
            <person name="Zhang X.-T."/>
            <person name="Zhang Y.-G."/>
            <person name="Zhang Y."/>
            <person name="Xiao M."/>
            <person name="Shu W.-S."/>
            <person name="Li W.-J."/>
        </authorList>
    </citation>
    <scope>NUCLEOTIDE SEQUENCE [LARGE SCALE GENOMIC DNA]</scope>
    <source>
        <strain evidence="9 10">EGI 80759</strain>
    </source>
</reference>
<comment type="catalytic activity">
    <reaction evidence="7">
        <text>L-cysteinyl-[prolipoprotein] + a 1,2-diacyl-sn-glycero-3-phospho-(1'-sn-glycerol) = an S-1,2-diacyl-sn-glyceryl-L-cysteinyl-[prolipoprotein] + sn-glycerol 1-phosphate + H(+)</text>
        <dbReference type="Rhea" id="RHEA:56712"/>
        <dbReference type="Rhea" id="RHEA-COMP:14679"/>
        <dbReference type="Rhea" id="RHEA-COMP:14680"/>
        <dbReference type="ChEBI" id="CHEBI:15378"/>
        <dbReference type="ChEBI" id="CHEBI:29950"/>
        <dbReference type="ChEBI" id="CHEBI:57685"/>
        <dbReference type="ChEBI" id="CHEBI:64716"/>
        <dbReference type="ChEBI" id="CHEBI:140658"/>
        <dbReference type="EC" id="2.5.1.145"/>
    </reaction>
</comment>
<keyword evidence="10" id="KW-1185">Reference proteome</keyword>
<dbReference type="PANTHER" id="PTHR30589:SF0">
    <property type="entry name" value="PHOSPHATIDYLGLYCEROL--PROLIPOPROTEIN DIACYLGLYCERYL TRANSFERASE"/>
    <property type="match status" value="1"/>
</dbReference>
<keyword evidence="3 7" id="KW-0808">Transferase</keyword>
<evidence type="ECO:0000256" key="6">
    <source>
        <dbReference type="ARBA" id="ARBA00023136"/>
    </source>
</evidence>
<dbReference type="EC" id="2.5.1.145" evidence="7"/>
<keyword evidence="2 7" id="KW-1003">Cell membrane</keyword>
<proteinExistence type="inferred from homology"/>
<dbReference type="RefSeq" id="WP_131156804.1">
    <property type="nucleotide sequence ID" value="NZ_CP036402.1"/>
</dbReference>
<keyword evidence="9" id="KW-0449">Lipoprotein</keyword>
<keyword evidence="6 7" id="KW-0472">Membrane</keyword>
<dbReference type="GO" id="GO:0005886">
    <property type="term" value="C:plasma membrane"/>
    <property type="evidence" value="ECO:0007669"/>
    <property type="project" value="UniProtKB-SubCell"/>
</dbReference>
<dbReference type="PROSITE" id="PS01311">
    <property type="entry name" value="LGT"/>
    <property type="match status" value="1"/>
</dbReference>
<evidence type="ECO:0000256" key="5">
    <source>
        <dbReference type="ARBA" id="ARBA00022989"/>
    </source>
</evidence>
<dbReference type="GO" id="GO:0008961">
    <property type="term" value="F:phosphatidylglycerol-prolipoprotein diacylglyceryl transferase activity"/>
    <property type="evidence" value="ECO:0007669"/>
    <property type="project" value="UniProtKB-UniRule"/>
</dbReference>
<dbReference type="Pfam" id="PF01790">
    <property type="entry name" value="LGT"/>
    <property type="match status" value="1"/>
</dbReference>
<comment type="subcellular location">
    <subcellularLocation>
        <location evidence="7">Cell membrane</location>
        <topology evidence="7">Multi-pass membrane protein</topology>
    </subcellularLocation>
</comment>
<dbReference type="Proteomes" id="UP000291469">
    <property type="component" value="Chromosome"/>
</dbReference>
<evidence type="ECO:0000256" key="8">
    <source>
        <dbReference type="SAM" id="MobiDB-lite"/>
    </source>
</evidence>
<feature type="transmembrane region" description="Helical" evidence="7">
    <location>
        <begin position="60"/>
        <end position="80"/>
    </location>
</feature>
<gene>
    <name evidence="7 9" type="primary">lgt</name>
    <name evidence="9" type="ORF">ER308_21140</name>
</gene>
<comment type="function">
    <text evidence="7">Catalyzes the transfer of the diacylglyceryl group from phosphatidylglycerol to the sulfhydryl group of the N-terminal cysteine of a prolipoprotein, the first step in the formation of mature lipoproteins.</text>
</comment>
<dbReference type="AlphaFoldDB" id="A0A411YKV5"/>
<evidence type="ECO:0000256" key="1">
    <source>
        <dbReference type="ARBA" id="ARBA00007150"/>
    </source>
</evidence>
<dbReference type="KEGG" id="erz:ER308_21140"/>
<feature type="transmembrane region" description="Helical" evidence="7">
    <location>
        <begin position="207"/>
        <end position="225"/>
    </location>
</feature>
<evidence type="ECO:0000256" key="2">
    <source>
        <dbReference type="ARBA" id="ARBA00022475"/>
    </source>
</evidence>
<sequence length="324" mass="34429">MPSLLALMAQIPPPPGQGLPLGPVTLNFYGLVIGIGAVLAVLLARRRYAALGGDPEDLEMTAIVGLIAGFLGARIGFVLWRLPDFADRPLAVFAIWEGGLVLFGGLVGGIAAAWFMARRRGMDIPAFADAAAPGIPLAQAIGRWGNYFNQELYGLPADVPWALEVEPDRRAAGFEEFSTFHPTFLYESLANLVLVAVILVVGRGGRLHRGALIFVYLAGYSVIRFSVELLRIDTDFRLLGLSRNNWAFALLAIAAIVALVWWQRRPEPQPAPKSGSGRGTGSKGGAKGGSKGGSQSAKQSSRSRSKGRSAGGSKGGGKRPRSQR</sequence>
<dbReference type="PANTHER" id="PTHR30589">
    <property type="entry name" value="PROLIPOPROTEIN DIACYLGLYCERYL TRANSFERASE"/>
    <property type="match status" value="1"/>
</dbReference>
<dbReference type="InterPro" id="IPR001640">
    <property type="entry name" value="Lgt"/>
</dbReference>
<feature type="binding site" evidence="7">
    <location>
        <position position="143"/>
    </location>
    <ligand>
        <name>a 1,2-diacyl-sn-glycero-3-phospho-(1'-sn-glycerol)</name>
        <dbReference type="ChEBI" id="CHEBI:64716"/>
    </ligand>
</feature>
<evidence type="ECO:0000256" key="3">
    <source>
        <dbReference type="ARBA" id="ARBA00022679"/>
    </source>
</evidence>
<feature type="transmembrane region" description="Helical" evidence="7">
    <location>
        <begin position="28"/>
        <end position="48"/>
    </location>
</feature>
<feature type="transmembrane region" description="Helical" evidence="7">
    <location>
        <begin position="184"/>
        <end position="201"/>
    </location>
</feature>
<feature type="transmembrane region" description="Helical" evidence="7">
    <location>
        <begin position="246"/>
        <end position="263"/>
    </location>
</feature>
<keyword evidence="4 7" id="KW-0812">Transmembrane</keyword>
<keyword evidence="5 7" id="KW-1133">Transmembrane helix</keyword>
<dbReference type="EMBL" id="CP036402">
    <property type="protein sequence ID" value="QBI21813.1"/>
    <property type="molecule type" value="Genomic_DNA"/>
</dbReference>
<dbReference type="UniPathway" id="UPA00664"/>
<dbReference type="NCBIfam" id="TIGR00544">
    <property type="entry name" value="lgt"/>
    <property type="match status" value="1"/>
</dbReference>
<evidence type="ECO:0000256" key="7">
    <source>
        <dbReference type="HAMAP-Rule" id="MF_01147"/>
    </source>
</evidence>